<dbReference type="GO" id="GO:0005737">
    <property type="term" value="C:cytoplasm"/>
    <property type="evidence" value="ECO:0007669"/>
    <property type="project" value="TreeGrafter"/>
</dbReference>
<dbReference type="InterPro" id="IPR014043">
    <property type="entry name" value="Acyl_transferase_dom"/>
</dbReference>
<dbReference type="GO" id="GO:0071770">
    <property type="term" value="P:DIM/DIP cell wall layer assembly"/>
    <property type="evidence" value="ECO:0007669"/>
    <property type="project" value="TreeGrafter"/>
</dbReference>
<evidence type="ECO:0000313" key="12">
    <source>
        <dbReference type="Proteomes" id="UP000646053"/>
    </source>
</evidence>
<dbReference type="GO" id="GO:0005886">
    <property type="term" value="C:plasma membrane"/>
    <property type="evidence" value="ECO:0007669"/>
    <property type="project" value="TreeGrafter"/>
</dbReference>
<dbReference type="Pfam" id="PF00698">
    <property type="entry name" value="Acyl_transf_1"/>
    <property type="match status" value="1"/>
</dbReference>
<keyword evidence="12" id="KW-1185">Reference proteome</keyword>
<dbReference type="SMART" id="SM00826">
    <property type="entry name" value="PKS_DH"/>
    <property type="match status" value="1"/>
</dbReference>
<dbReference type="SMART" id="SM00823">
    <property type="entry name" value="PKS_PP"/>
    <property type="match status" value="1"/>
</dbReference>
<dbReference type="InterPro" id="IPR042099">
    <property type="entry name" value="ANL_N_sf"/>
</dbReference>
<dbReference type="GO" id="GO:0031177">
    <property type="term" value="F:phosphopantetheine binding"/>
    <property type="evidence" value="ECO:0007669"/>
    <property type="project" value="InterPro"/>
</dbReference>
<dbReference type="Pfam" id="PF00550">
    <property type="entry name" value="PP-binding"/>
    <property type="match status" value="1"/>
</dbReference>
<dbReference type="SMART" id="SM00825">
    <property type="entry name" value="PKS_KS"/>
    <property type="match status" value="1"/>
</dbReference>
<keyword evidence="5" id="KW-0276">Fatty acid metabolism</keyword>
<gene>
    <name evidence="11" type="ORF">GS601_15020</name>
</gene>
<dbReference type="InterPro" id="IPR016039">
    <property type="entry name" value="Thiolase-like"/>
</dbReference>
<dbReference type="PROSITE" id="PS52019">
    <property type="entry name" value="PKS_MFAS_DH"/>
    <property type="match status" value="1"/>
</dbReference>
<dbReference type="SUPFAM" id="SSF52151">
    <property type="entry name" value="FabD/lysophospholipase-like"/>
    <property type="match status" value="1"/>
</dbReference>
<proteinExistence type="inferred from homology"/>
<evidence type="ECO:0000256" key="6">
    <source>
        <dbReference type="ARBA" id="ARBA00023098"/>
    </source>
</evidence>
<dbReference type="PROSITE" id="PS00606">
    <property type="entry name" value="KS3_1"/>
    <property type="match status" value="1"/>
</dbReference>
<dbReference type="InterPro" id="IPR001227">
    <property type="entry name" value="Ac_transferase_dom_sf"/>
</dbReference>
<evidence type="ECO:0000256" key="3">
    <source>
        <dbReference type="ARBA" id="ARBA00022553"/>
    </source>
</evidence>
<dbReference type="InterPro" id="IPR025110">
    <property type="entry name" value="AMP-bd_C"/>
</dbReference>
<dbReference type="SUPFAM" id="SSF47336">
    <property type="entry name" value="ACP-like"/>
    <property type="match status" value="1"/>
</dbReference>
<name>A0A8J7Z636_9CYAN</name>
<dbReference type="Gene3D" id="3.30.300.30">
    <property type="match status" value="1"/>
</dbReference>
<dbReference type="Gene3D" id="3.30.70.3290">
    <property type="match status" value="1"/>
</dbReference>
<dbReference type="RefSeq" id="WP_162424105.1">
    <property type="nucleotide sequence ID" value="NZ_WVIE01000017.1"/>
</dbReference>
<dbReference type="PANTHER" id="PTHR43775:SF37">
    <property type="entry name" value="SI:DKEY-61P9.11"/>
    <property type="match status" value="1"/>
</dbReference>
<feature type="domain" description="Carrier" evidence="8">
    <location>
        <begin position="609"/>
        <end position="686"/>
    </location>
</feature>
<evidence type="ECO:0000259" key="9">
    <source>
        <dbReference type="PROSITE" id="PS52004"/>
    </source>
</evidence>
<sequence length="1703" mass="185752">MSDHDCLPDDYQPISTLVDLLRWRASFQPDHSTYRFLTDGELEAVSLTNRELDIRARSIAVQLQQIGAEKAPVLLLYPPGIDYIAAFFGCLYAGAIAVPAYPPRPNRSAARLQAIVDDAQPSIILTTTAVLSHTDRLATCHQAQWIATDVLTDCATDWQSPQIQADAIAFLQYTSGSTAAPKGVIVTHENLLHNLHVIHQKFGVTSDSSGVLWLPPYHDMGLIGGVLQPLYSQSRVTLFSPVLFLQKPFRWLSAISRYRAIVSGGPNFAYELCIDKITSEERATLDLSCWAVAFSGAEPIRAETLERFATTFASCGLRREALYPCYGMAEATLFVSGGAKEAQPVFQSVESQALAENRVVASSHKHDSQRLVGCGTTAPDQQILIVDPETRTLCAPDQVGEIWVAGSSVAQGYWNQPEKTKDTFRASLADVNDSSFLRTGDLGFLREGELFVTGRLKDLIIIRGRNYYPQDIELTVERSHPVLRSSCAAAFSVDVAGEERLVVAQEVERHGLKTLKLDEVIRAIRQAISEQHELQVYAILLLKTGSLPKTSSGKVQRHACQQGFLDHSLQVIGDWVEASLGTDFPQVQHEIDALHQQVEETIQSSHSHQTVEAMQAWLIDQIAQRSHLPSNQVNIHEPFVQYGLDSVAAVSISGELEKRLGKRLSPTLVYDYPTIALLADYLAGNAITPASAQDRNLTHATEPIAIVGLGCRFPGANDSDAFWELLHRGTDAITRVPSDRWNVDALYTADAPKPGKMTTCWGGFLDQVDQFDADFFEISPREAKYIDPQQRLLLEVAWEALEQAGQSPAQLAGSQTGVFIGISSSDYARLLASDVTQLNAYSGTGNAISIAANRLSYWFDLRGPSLAIDTACSSSLVAVHTACQSLRTGECNLALAGGVNLMLSPELTIAFSQAQMMSKEGRCKTFDASADGYVRGEGCGVVVLKRLSDALRDGSQILALVRGSAINQDGRSNGITAPNGLSQQAVIRQALDNAGVFPNQIDYIEAHGTGTPLGDPIEINALQTVLGENRSPEQICRIGSVKTNIGHLESAAGIAGLIKVVLALQHQEIPPHLHVETINPYITLEAPFAIATQSRSWLPNNQPRLAGVSAFGFGGTNAHVIVEEAPEPAFVPAAIERPCHLFTLSAKSQTALQALVRRYQTVLAQPNLSLADICFTANTGRSQFTHRLAIVASSTDQLSQQLNTLSGQSSSNQRPKIAFLFSGQGAQAISMGRQLYETQPMFRQILDECEVRLQSYLEVPLLSVLYREPTLAPLLHQTAYTQPALLVLEYALAQLWLSWGVVPDVVMGHSVGEYVAACIAGVFSLEDGLKLVAERARLMQALPQDGIMAAVFAGIATVQAAIASHGDRVAIAAINSPENTVISGNRLAVEAVLQQFKAMGIRCQPLTVSHAFHSPAMQPMLESFQQIAGEVSYTAPHRKLVSNLTGTLFDATTIPDAAYWCRHLREPVQFAAGMQTLQKQCSVFVEVGPGSTLLNLGRRCLPLESGHWFPSLRSSEEDWRSLLTSLGGLYGLGVEVDWDAFDQGYARRRLSLPTYPFQRQRYWLDSFKSDWNLPHEQIHPLLGHRRVRLAQSPNDHSWEIVLGSQQLPYLKDHRLRGTSVLSVSTYVEMAIAAAKQALGAETPQIADLTLHAALPILPQPRTVQISLSDRGDGSVDFQVNSCSAAANGSSPQWIRHATAVLLP</sequence>
<feature type="domain" description="PKS/mFAS DH" evidence="10">
    <location>
        <begin position="1579"/>
        <end position="1703"/>
    </location>
</feature>
<comment type="caution">
    <text evidence="11">The sequence shown here is derived from an EMBL/GenBank/DDBJ whole genome shotgun (WGS) entry which is preliminary data.</text>
</comment>
<dbReference type="InterPro" id="IPR020841">
    <property type="entry name" value="PKS_Beta-ketoAc_synthase_dom"/>
</dbReference>
<keyword evidence="3" id="KW-0597">Phosphoprotein</keyword>
<evidence type="ECO:0000256" key="5">
    <source>
        <dbReference type="ARBA" id="ARBA00022832"/>
    </source>
</evidence>
<dbReference type="SUPFAM" id="SSF53901">
    <property type="entry name" value="Thiolase-like"/>
    <property type="match status" value="1"/>
</dbReference>
<dbReference type="FunFam" id="3.40.366.10:FF:000002">
    <property type="entry name" value="Probable polyketide synthase 2"/>
    <property type="match status" value="1"/>
</dbReference>
<dbReference type="CDD" id="cd05931">
    <property type="entry name" value="FAAL"/>
    <property type="match status" value="1"/>
</dbReference>
<dbReference type="InterPro" id="IPR049900">
    <property type="entry name" value="PKS_mFAS_DH"/>
</dbReference>
<dbReference type="InterPro" id="IPR020806">
    <property type="entry name" value="PKS_PP-bd"/>
</dbReference>
<dbReference type="InterPro" id="IPR049552">
    <property type="entry name" value="PKS_DH_N"/>
</dbReference>
<dbReference type="GO" id="GO:0006633">
    <property type="term" value="P:fatty acid biosynthetic process"/>
    <property type="evidence" value="ECO:0007669"/>
    <property type="project" value="InterPro"/>
</dbReference>
<dbReference type="FunFam" id="3.40.50.12780:FF:000013">
    <property type="entry name" value="Long-chain-fatty-acid--AMP ligase FadD32"/>
    <property type="match status" value="1"/>
</dbReference>
<dbReference type="Pfam" id="PF23024">
    <property type="entry name" value="AMP-dom_DIP2-like"/>
    <property type="match status" value="1"/>
</dbReference>
<dbReference type="Pfam" id="PF22621">
    <property type="entry name" value="CurL-like_PKS_C"/>
    <property type="match status" value="1"/>
</dbReference>
<dbReference type="InterPro" id="IPR036736">
    <property type="entry name" value="ACP-like_sf"/>
</dbReference>
<dbReference type="CDD" id="cd00833">
    <property type="entry name" value="PKS"/>
    <property type="match status" value="1"/>
</dbReference>
<dbReference type="PROSITE" id="PS50075">
    <property type="entry name" value="CARRIER"/>
    <property type="match status" value="1"/>
</dbReference>
<dbReference type="Pfam" id="PF00501">
    <property type="entry name" value="AMP-binding"/>
    <property type="match status" value="1"/>
</dbReference>
<comment type="caution">
    <text evidence="7">Lacks conserved residue(s) required for the propagation of feature annotation.</text>
</comment>
<evidence type="ECO:0000256" key="1">
    <source>
        <dbReference type="ARBA" id="ARBA00006432"/>
    </source>
</evidence>
<dbReference type="Pfam" id="PF21089">
    <property type="entry name" value="PKS_DH_N"/>
    <property type="match status" value="1"/>
</dbReference>
<dbReference type="Gene3D" id="1.10.1200.10">
    <property type="entry name" value="ACP-like"/>
    <property type="match status" value="1"/>
</dbReference>
<dbReference type="SUPFAM" id="SSF55048">
    <property type="entry name" value="Probable ACP-binding domain of malonyl-CoA ACP transacylase"/>
    <property type="match status" value="1"/>
</dbReference>
<dbReference type="SUPFAM" id="SSF56801">
    <property type="entry name" value="Acetyl-CoA synthetase-like"/>
    <property type="match status" value="1"/>
</dbReference>
<dbReference type="InterPro" id="IPR016036">
    <property type="entry name" value="Malonyl_transacylase_ACP-bd"/>
</dbReference>
<organism evidence="11 12">
    <name type="scientific">Myxacorys almedinensis A</name>
    <dbReference type="NCBI Taxonomy" id="2690445"/>
    <lineage>
        <taxon>Bacteria</taxon>
        <taxon>Bacillati</taxon>
        <taxon>Cyanobacteriota</taxon>
        <taxon>Cyanophyceae</taxon>
        <taxon>Leptolyngbyales</taxon>
        <taxon>Leptolyngbyaceae</taxon>
        <taxon>Myxacorys</taxon>
        <taxon>Myxacorys almedinensis</taxon>
    </lineage>
</organism>
<dbReference type="InterPro" id="IPR009081">
    <property type="entry name" value="PP-bd_ACP"/>
</dbReference>
<dbReference type="PROSITE" id="PS52004">
    <property type="entry name" value="KS3_2"/>
    <property type="match status" value="1"/>
</dbReference>
<dbReference type="Pfam" id="PF00109">
    <property type="entry name" value="ketoacyl-synt"/>
    <property type="match status" value="1"/>
</dbReference>
<dbReference type="InterPro" id="IPR014031">
    <property type="entry name" value="Ketoacyl_synth_C"/>
</dbReference>
<evidence type="ECO:0000256" key="2">
    <source>
        <dbReference type="ARBA" id="ARBA00022450"/>
    </source>
</evidence>
<dbReference type="InterPro" id="IPR042104">
    <property type="entry name" value="PKS_dehydratase_sf"/>
</dbReference>
<dbReference type="Gene3D" id="3.40.47.10">
    <property type="match status" value="1"/>
</dbReference>
<dbReference type="InterPro" id="IPR000873">
    <property type="entry name" value="AMP-dep_synth/lig_dom"/>
</dbReference>
<dbReference type="InterPro" id="IPR014030">
    <property type="entry name" value="Ketoacyl_synth_N"/>
</dbReference>
<dbReference type="SMART" id="SM00827">
    <property type="entry name" value="PKS_AT"/>
    <property type="match status" value="1"/>
</dbReference>
<dbReference type="Proteomes" id="UP000646053">
    <property type="component" value="Unassembled WGS sequence"/>
</dbReference>
<keyword evidence="2" id="KW-0596">Phosphopantetheine</keyword>
<dbReference type="InterPro" id="IPR045851">
    <property type="entry name" value="AMP-bd_C_sf"/>
</dbReference>
<dbReference type="FunFam" id="3.40.47.10:FF:000019">
    <property type="entry name" value="Polyketide synthase type I"/>
    <property type="match status" value="1"/>
</dbReference>
<comment type="similarity">
    <text evidence="1">Belongs to the ATP-dependent AMP-binding enzyme family.</text>
</comment>
<evidence type="ECO:0000256" key="4">
    <source>
        <dbReference type="ARBA" id="ARBA00022679"/>
    </source>
</evidence>
<dbReference type="InterPro" id="IPR018201">
    <property type="entry name" value="Ketoacyl_synth_AS"/>
</dbReference>
<dbReference type="Gene3D" id="3.40.50.12780">
    <property type="entry name" value="N-terminal domain of ligase-like"/>
    <property type="match status" value="1"/>
</dbReference>
<evidence type="ECO:0000259" key="8">
    <source>
        <dbReference type="PROSITE" id="PS50075"/>
    </source>
</evidence>
<dbReference type="GO" id="GO:0004315">
    <property type="term" value="F:3-oxoacyl-[acyl-carrier-protein] synthase activity"/>
    <property type="evidence" value="ECO:0007669"/>
    <property type="project" value="InterPro"/>
</dbReference>
<protein>
    <submittedName>
        <fullName evidence="11">AMP-binding protein</fullName>
    </submittedName>
</protein>
<evidence type="ECO:0000259" key="10">
    <source>
        <dbReference type="PROSITE" id="PS52019"/>
    </source>
</evidence>
<dbReference type="InterPro" id="IPR020807">
    <property type="entry name" value="PKS_DH"/>
</dbReference>
<dbReference type="GO" id="GO:0004312">
    <property type="term" value="F:fatty acid synthase activity"/>
    <property type="evidence" value="ECO:0007669"/>
    <property type="project" value="TreeGrafter"/>
</dbReference>
<dbReference type="EMBL" id="WVIE01000017">
    <property type="protein sequence ID" value="NDJ18581.1"/>
    <property type="molecule type" value="Genomic_DNA"/>
</dbReference>
<dbReference type="Gene3D" id="3.10.129.110">
    <property type="entry name" value="Polyketide synthase dehydratase"/>
    <property type="match status" value="1"/>
</dbReference>
<dbReference type="InterPro" id="IPR050091">
    <property type="entry name" value="PKS_NRPS_Biosynth_Enz"/>
</dbReference>
<evidence type="ECO:0000256" key="7">
    <source>
        <dbReference type="PROSITE-ProRule" id="PRU01363"/>
    </source>
</evidence>
<dbReference type="Gene3D" id="3.40.366.10">
    <property type="entry name" value="Malonyl-Coenzyme A Acyl Carrier Protein, domain 2"/>
    <property type="match status" value="1"/>
</dbReference>
<dbReference type="PANTHER" id="PTHR43775">
    <property type="entry name" value="FATTY ACID SYNTHASE"/>
    <property type="match status" value="1"/>
</dbReference>
<keyword evidence="6" id="KW-0443">Lipid metabolism</keyword>
<dbReference type="SMART" id="SM01294">
    <property type="entry name" value="PKS_PP_betabranch"/>
    <property type="match status" value="1"/>
</dbReference>
<dbReference type="InterPro" id="IPR040097">
    <property type="entry name" value="FAAL/FAAC"/>
</dbReference>
<feature type="domain" description="Ketosynthase family 3 (KS3)" evidence="9">
    <location>
        <begin position="701"/>
        <end position="1124"/>
    </location>
</feature>
<dbReference type="Pfam" id="PF02801">
    <property type="entry name" value="Ketoacyl-synt_C"/>
    <property type="match status" value="1"/>
</dbReference>
<keyword evidence="4" id="KW-0808">Transferase</keyword>
<accession>A0A8J7Z636</accession>
<reference evidence="11" key="1">
    <citation type="submission" date="2019-12" db="EMBL/GenBank/DDBJ databases">
        <title>High-Quality draft genome sequences of three cyanobacteria isolated from the limestone walls of the Old Cathedral of Coimbra.</title>
        <authorList>
            <person name="Tiago I."/>
            <person name="Soares F."/>
            <person name="Portugal A."/>
        </authorList>
    </citation>
    <scope>NUCLEOTIDE SEQUENCE</scope>
    <source>
        <strain evidence="11">A</strain>
    </source>
</reference>
<dbReference type="InterPro" id="IPR016035">
    <property type="entry name" value="Acyl_Trfase/lysoPLipase"/>
</dbReference>
<evidence type="ECO:0000313" key="11">
    <source>
        <dbReference type="EMBL" id="NDJ18581.1"/>
    </source>
</evidence>